<sequence>MARLSQIYMVILAVVFVVHQIQAADKDDNKIMKELSRRLKWLRLAIPTRTTDSRNQLSGRLRLRLAYVPAGSPLKLHQLSQNPDPGNSIEWQTYVMEYNAYQFELCHFLRVRLPYAYDGPSAYLRWRSRQALSKHSETLTHRIKGYLLLEVKYAIVSGGVAPHIHIISSTQGNEPEFSIYELLFERLSLAKRIDEMKKTEISVSLQDATDVSVLKGQDSPLSMEVLSMDPTSQMSSARLHYAMEYNGLMFMKYQLKSVQLTKVLRNVLTPPECRPELEHQQKQVHAIMETYLGTAYKYAEKLTERALHSFGYGKACPPSSDLMDVPGVGNDDYNSEGNVPVALSESVQPEGPSEQDFDADLNAEDWDMVLPLLEEPDPRQAVAGKDNTIHLAHLLGKAALGSRQASSTIRLNNN</sequence>
<reference evidence="2 3" key="1">
    <citation type="journal article" date="2019" name="Sci. Rep.">
        <title>Comparative genomics of chytrid fungi reveal insights into the obligate biotrophic and pathogenic lifestyle of Synchytrium endobioticum.</title>
        <authorList>
            <person name="van de Vossenberg B.T.L.H."/>
            <person name="Warris S."/>
            <person name="Nguyen H.D.T."/>
            <person name="van Gent-Pelzer M.P.E."/>
            <person name="Joly D.L."/>
            <person name="van de Geest H.C."/>
            <person name="Bonants P.J.M."/>
            <person name="Smith D.S."/>
            <person name="Levesque C.A."/>
            <person name="van der Lee T.A.J."/>
        </authorList>
    </citation>
    <scope>NUCLEOTIDE SEQUENCE [LARGE SCALE GENOMIC DNA]</scope>
    <source>
        <strain evidence="2 3">LEV6574</strain>
    </source>
</reference>
<evidence type="ECO:0000256" key="1">
    <source>
        <dbReference type="SAM" id="SignalP"/>
    </source>
</evidence>
<organism evidence="2 3">
    <name type="scientific">Synchytrium endobioticum</name>
    <dbReference type="NCBI Taxonomy" id="286115"/>
    <lineage>
        <taxon>Eukaryota</taxon>
        <taxon>Fungi</taxon>
        <taxon>Fungi incertae sedis</taxon>
        <taxon>Chytridiomycota</taxon>
        <taxon>Chytridiomycota incertae sedis</taxon>
        <taxon>Chytridiomycetes</taxon>
        <taxon>Synchytriales</taxon>
        <taxon>Synchytriaceae</taxon>
        <taxon>Synchytrium</taxon>
    </lineage>
</organism>
<dbReference type="Proteomes" id="UP000320475">
    <property type="component" value="Unassembled WGS sequence"/>
</dbReference>
<evidence type="ECO:0000313" key="2">
    <source>
        <dbReference type="EMBL" id="TPX33136.1"/>
    </source>
</evidence>
<feature type="signal peptide" evidence="1">
    <location>
        <begin position="1"/>
        <end position="23"/>
    </location>
</feature>
<comment type="caution">
    <text evidence="2">The sequence shown here is derived from an EMBL/GenBank/DDBJ whole genome shotgun (WGS) entry which is preliminary data.</text>
</comment>
<dbReference type="VEuPathDB" id="FungiDB:SeMB42_g00295"/>
<feature type="chain" id="PRO_5021232379" evidence="1">
    <location>
        <begin position="24"/>
        <end position="414"/>
    </location>
</feature>
<gene>
    <name evidence="2" type="ORF">SeLEV6574_g08411</name>
</gene>
<name>A0A507C577_9FUNG</name>
<protein>
    <submittedName>
        <fullName evidence="2">Uncharacterized protein</fullName>
    </submittedName>
</protein>
<dbReference type="AlphaFoldDB" id="A0A507C577"/>
<proteinExistence type="predicted"/>
<accession>A0A507C577</accession>
<dbReference type="EMBL" id="QEAM01000918">
    <property type="protein sequence ID" value="TPX33136.1"/>
    <property type="molecule type" value="Genomic_DNA"/>
</dbReference>
<evidence type="ECO:0000313" key="3">
    <source>
        <dbReference type="Proteomes" id="UP000320475"/>
    </source>
</evidence>
<keyword evidence="1" id="KW-0732">Signal</keyword>